<name>A0A7W6F2R6_9SPHN</name>
<dbReference type="SUPFAM" id="SSF103473">
    <property type="entry name" value="MFS general substrate transporter"/>
    <property type="match status" value="1"/>
</dbReference>
<evidence type="ECO:0000256" key="3">
    <source>
        <dbReference type="ARBA" id="ARBA00022475"/>
    </source>
</evidence>
<evidence type="ECO:0000256" key="2">
    <source>
        <dbReference type="ARBA" id="ARBA00022448"/>
    </source>
</evidence>
<reference evidence="8 9" key="1">
    <citation type="submission" date="2020-08" db="EMBL/GenBank/DDBJ databases">
        <title>Genomic Encyclopedia of Type Strains, Phase IV (KMG-IV): sequencing the most valuable type-strain genomes for metagenomic binning, comparative biology and taxonomic classification.</title>
        <authorList>
            <person name="Goeker M."/>
        </authorList>
    </citation>
    <scope>NUCLEOTIDE SEQUENCE [LARGE SCALE GENOMIC DNA]</scope>
    <source>
        <strain evidence="8 9">DSM 19512</strain>
    </source>
</reference>
<feature type="transmembrane region" description="Helical" evidence="7">
    <location>
        <begin position="226"/>
        <end position="246"/>
    </location>
</feature>
<dbReference type="AlphaFoldDB" id="A0A7W6F2R6"/>
<sequence length="438" mass="44951">MRDRDTAPPAPGFWTLAGVEGWERFAIHGTKSLLTLFLLTDLLARPGLPVAGLATLRAGIEGVTGTTTDLAFASQLYGLYGALTYLVLPLGGWIADHGQRRRPAMYVGAALMAAGMVALASRQGALIGLCLMIGGIGLLKGNLAAEVGTLRGRSGSERLFAAYLAFLNGGAMLGPLLGGWLTARMGFATAFAAMAGSMIVAMLLLRTAPRVAPAASPVGGDRRVDWARVIPAIVAVTLCFCAYEQLSNIVLVWAKARVALSVHGFAIPPSWLIAADGLFTIILALAAYRLWPRLAARGAEPSSGIKLALGGVAIMLAYGVLALLSAGVSTGSGRIGLGGPLAAILLLDIGVVLAWPAALAIVTTAAPPARRGTMTGLFYLHGFVAHLAVGQLGTLYPGMSQPGFWMIHAALALAGAAVALLIPRGQAMTTSTSPSAAA</sequence>
<keyword evidence="2" id="KW-0813">Transport</keyword>
<feature type="transmembrane region" description="Helical" evidence="7">
    <location>
        <begin position="159"/>
        <end position="181"/>
    </location>
</feature>
<dbReference type="InterPro" id="IPR036259">
    <property type="entry name" value="MFS_trans_sf"/>
</dbReference>
<evidence type="ECO:0000256" key="6">
    <source>
        <dbReference type="ARBA" id="ARBA00023136"/>
    </source>
</evidence>
<dbReference type="PANTHER" id="PTHR23517:SF15">
    <property type="entry name" value="PROTON-DEPENDENT OLIGOPEPTIDE FAMILY TRANSPORT PROTEIN"/>
    <property type="match status" value="1"/>
</dbReference>
<dbReference type="RefSeq" id="WP_183951216.1">
    <property type="nucleotide sequence ID" value="NZ_JACIDH010000004.1"/>
</dbReference>
<evidence type="ECO:0000256" key="5">
    <source>
        <dbReference type="ARBA" id="ARBA00022989"/>
    </source>
</evidence>
<comment type="caution">
    <text evidence="8">The sequence shown here is derived from an EMBL/GenBank/DDBJ whole genome shotgun (WGS) entry which is preliminary data.</text>
</comment>
<evidence type="ECO:0000313" key="9">
    <source>
        <dbReference type="Proteomes" id="UP000538670"/>
    </source>
</evidence>
<protein>
    <submittedName>
        <fullName evidence="8">POT family proton-dependent oligopeptide transporter</fullName>
    </submittedName>
</protein>
<keyword evidence="5 7" id="KW-1133">Transmembrane helix</keyword>
<feature type="transmembrane region" description="Helical" evidence="7">
    <location>
        <begin position="266"/>
        <end position="286"/>
    </location>
</feature>
<keyword evidence="4 7" id="KW-0812">Transmembrane</keyword>
<feature type="transmembrane region" description="Helical" evidence="7">
    <location>
        <begin position="77"/>
        <end position="96"/>
    </location>
</feature>
<dbReference type="GO" id="GO:0005886">
    <property type="term" value="C:plasma membrane"/>
    <property type="evidence" value="ECO:0007669"/>
    <property type="project" value="UniProtKB-SubCell"/>
</dbReference>
<evidence type="ECO:0000313" key="8">
    <source>
        <dbReference type="EMBL" id="MBB3879027.1"/>
    </source>
</evidence>
<dbReference type="Gene3D" id="1.20.1250.20">
    <property type="entry name" value="MFS general substrate transporter like domains"/>
    <property type="match status" value="2"/>
</dbReference>
<dbReference type="Pfam" id="PF07690">
    <property type="entry name" value="MFS_1"/>
    <property type="match status" value="1"/>
</dbReference>
<dbReference type="GO" id="GO:0022857">
    <property type="term" value="F:transmembrane transporter activity"/>
    <property type="evidence" value="ECO:0007669"/>
    <property type="project" value="InterPro"/>
</dbReference>
<evidence type="ECO:0000256" key="1">
    <source>
        <dbReference type="ARBA" id="ARBA00004651"/>
    </source>
</evidence>
<feature type="transmembrane region" description="Helical" evidence="7">
    <location>
        <begin position="187"/>
        <end position="205"/>
    </location>
</feature>
<dbReference type="InterPro" id="IPR050171">
    <property type="entry name" value="MFS_Transporters"/>
</dbReference>
<accession>A0A7W6F2R6</accession>
<keyword evidence="3" id="KW-1003">Cell membrane</keyword>
<proteinExistence type="predicted"/>
<keyword evidence="6 7" id="KW-0472">Membrane</keyword>
<feature type="transmembrane region" description="Helical" evidence="7">
    <location>
        <begin position="403"/>
        <end position="422"/>
    </location>
</feature>
<feature type="transmembrane region" description="Helical" evidence="7">
    <location>
        <begin position="377"/>
        <end position="397"/>
    </location>
</feature>
<feature type="transmembrane region" description="Helical" evidence="7">
    <location>
        <begin position="341"/>
        <end position="365"/>
    </location>
</feature>
<dbReference type="PANTHER" id="PTHR23517">
    <property type="entry name" value="RESISTANCE PROTEIN MDTM, PUTATIVE-RELATED-RELATED"/>
    <property type="match status" value="1"/>
</dbReference>
<evidence type="ECO:0000256" key="4">
    <source>
        <dbReference type="ARBA" id="ARBA00022692"/>
    </source>
</evidence>
<dbReference type="EMBL" id="JACIDH010000004">
    <property type="protein sequence ID" value="MBB3879027.1"/>
    <property type="molecule type" value="Genomic_DNA"/>
</dbReference>
<keyword evidence="9" id="KW-1185">Reference proteome</keyword>
<comment type="subcellular location">
    <subcellularLocation>
        <location evidence="1">Cell membrane</location>
        <topology evidence="1">Multi-pass membrane protein</topology>
    </subcellularLocation>
</comment>
<feature type="transmembrane region" description="Helical" evidence="7">
    <location>
        <begin position="307"/>
        <end position="329"/>
    </location>
</feature>
<organism evidence="8 9">
    <name type="scientific">Sphingomonas pseudosanguinis</name>
    <dbReference type="NCBI Taxonomy" id="413712"/>
    <lineage>
        <taxon>Bacteria</taxon>
        <taxon>Pseudomonadati</taxon>
        <taxon>Pseudomonadota</taxon>
        <taxon>Alphaproteobacteria</taxon>
        <taxon>Sphingomonadales</taxon>
        <taxon>Sphingomonadaceae</taxon>
        <taxon>Sphingomonas</taxon>
    </lineage>
</organism>
<dbReference type="InterPro" id="IPR011701">
    <property type="entry name" value="MFS"/>
</dbReference>
<evidence type="ECO:0000256" key="7">
    <source>
        <dbReference type="SAM" id="Phobius"/>
    </source>
</evidence>
<gene>
    <name evidence="8" type="ORF">GGR48_001450</name>
</gene>
<dbReference type="Proteomes" id="UP000538670">
    <property type="component" value="Unassembled WGS sequence"/>
</dbReference>
<feature type="transmembrane region" description="Helical" evidence="7">
    <location>
        <begin position="103"/>
        <end position="120"/>
    </location>
</feature>